<name>N1TUQ2_9LEPT</name>
<sequence>MKEITLLTDEKKVFELEADFWNRGNNLIQRALGNTFRIIAKFFGTRIHGKLIITNLRALEVKETIQWYCIPTKREVKLLTKNSIKEIGYEMDKSLFSFLSNLLFYIMRSHTQSTTIAVQNGSDEQMLDLLAKFYNVIE</sequence>
<evidence type="ECO:0000313" key="1">
    <source>
        <dbReference type="EMBL" id="EMY11973.1"/>
    </source>
</evidence>
<reference evidence="1 2" key="1">
    <citation type="submission" date="2013-02" db="EMBL/GenBank/DDBJ databases">
        <authorList>
            <person name="Harkins D.M."/>
            <person name="Durkin A.S."/>
            <person name="Brinkac L.M."/>
            <person name="Haft D.H."/>
            <person name="Selengut J.D."/>
            <person name="Sanka R."/>
            <person name="DePew J."/>
            <person name="Purushe J."/>
            <person name="Haake D.A."/>
            <person name="Matsunaga J."/>
            <person name="Vinetz J.M."/>
            <person name="Sutton G.G."/>
            <person name="Nierman W.C."/>
            <person name="Fouts D.E."/>
        </authorList>
    </citation>
    <scope>NUCLEOTIDE SEQUENCE [LARGE SCALE GENOMIC DNA]</scope>
    <source>
        <strain evidence="1 2">Ecochallenge</strain>
    </source>
</reference>
<accession>N1TUQ2</accession>
<organism evidence="1 2">
    <name type="scientific">Leptospira weilii str. Ecochallenge</name>
    <dbReference type="NCBI Taxonomy" id="1049986"/>
    <lineage>
        <taxon>Bacteria</taxon>
        <taxon>Pseudomonadati</taxon>
        <taxon>Spirochaetota</taxon>
        <taxon>Spirochaetia</taxon>
        <taxon>Leptospirales</taxon>
        <taxon>Leptospiraceae</taxon>
        <taxon>Leptospira</taxon>
    </lineage>
</organism>
<proteinExistence type="predicted"/>
<evidence type="ECO:0000313" key="2">
    <source>
        <dbReference type="Proteomes" id="UP000012249"/>
    </source>
</evidence>
<dbReference type="EMBL" id="AHMI02000337">
    <property type="protein sequence ID" value="EMY11973.1"/>
    <property type="molecule type" value="Genomic_DNA"/>
</dbReference>
<protein>
    <submittedName>
        <fullName evidence="1">Uncharacterized protein</fullName>
    </submittedName>
</protein>
<dbReference type="AlphaFoldDB" id="N1TUQ2"/>
<comment type="caution">
    <text evidence="1">The sequence shown here is derived from an EMBL/GenBank/DDBJ whole genome shotgun (WGS) entry which is preliminary data.</text>
</comment>
<gene>
    <name evidence="1" type="ORF">LEP1GSC043_0426</name>
</gene>
<dbReference type="Proteomes" id="UP000012249">
    <property type="component" value="Unassembled WGS sequence"/>
</dbReference>